<dbReference type="PROSITE" id="PS51318">
    <property type="entry name" value="TAT"/>
    <property type="match status" value="1"/>
</dbReference>
<evidence type="ECO:0000256" key="4">
    <source>
        <dbReference type="ARBA" id="ARBA00022485"/>
    </source>
</evidence>
<dbReference type="PANTHER" id="PTHR43598:SF5">
    <property type="entry name" value="DMSO REDUCTASE CHAIN A"/>
    <property type="match status" value="1"/>
</dbReference>
<dbReference type="Gene3D" id="2.40.40.20">
    <property type="match status" value="1"/>
</dbReference>
<dbReference type="SMART" id="SM00926">
    <property type="entry name" value="Molybdop_Fe4S4"/>
    <property type="match status" value="1"/>
</dbReference>
<dbReference type="InterPro" id="IPR006656">
    <property type="entry name" value="Mopterin_OxRdtase"/>
</dbReference>
<evidence type="ECO:0000256" key="7">
    <source>
        <dbReference type="ARBA" id="ARBA00023002"/>
    </source>
</evidence>
<dbReference type="RefSeq" id="WP_324718243.1">
    <property type="nucleotide sequence ID" value="NZ_CP141615.1"/>
</dbReference>
<dbReference type="InterPro" id="IPR006963">
    <property type="entry name" value="Mopterin_OxRdtase_4Fe-4S_dom"/>
</dbReference>
<organism evidence="11 12">
    <name type="scientific">Carboxydichorda subterranea</name>
    <dbReference type="NCBI Taxonomy" id="3109565"/>
    <lineage>
        <taxon>Bacteria</taxon>
        <taxon>Bacillati</taxon>
        <taxon>Bacillota</taxon>
        <taxon>Limnochordia</taxon>
        <taxon>Limnochordales</taxon>
        <taxon>Geochordaceae</taxon>
        <taxon>Carboxydichorda</taxon>
    </lineage>
</organism>
<evidence type="ECO:0000256" key="8">
    <source>
        <dbReference type="ARBA" id="ARBA00023004"/>
    </source>
</evidence>
<dbReference type="Gene3D" id="3.40.50.740">
    <property type="match status" value="1"/>
</dbReference>
<dbReference type="SUPFAM" id="SSF53706">
    <property type="entry name" value="Formate dehydrogenase/DMSO reductase, domains 1-3"/>
    <property type="match status" value="1"/>
</dbReference>
<dbReference type="Pfam" id="PF04879">
    <property type="entry name" value="Molybdop_Fe4S4"/>
    <property type="match status" value="1"/>
</dbReference>
<dbReference type="PROSITE" id="PS51669">
    <property type="entry name" value="4FE4S_MOW_BIS_MGD"/>
    <property type="match status" value="1"/>
</dbReference>
<evidence type="ECO:0000256" key="6">
    <source>
        <dbReference type="ARBA" id="ARBA00022729"/>
    </source>
</evidence>
<evidence type="ECO:0000256" key="2">
    <source>
        <dbReference type="ARBA" id="ARBA00004196"/>
    </source>
</evidence>
<accession>A0ABZ1C596</accession>
<comment type="similarity">
    <text evidence="3">Belongs to the prokaryotic molybdopterin-containing oxidoreductase family.</text>
</comment>
<keyword evidence="8" id="KW-0408">Iron</keyword>
<gene>
    <name evidence="11" type="ORF">U7230_12270</name>
</gene>
<reference evidence="11 12" key="1">
    <citation type="journal article" date="2024" name="Front. Microbiol.">
        <title>Novel thermophilic genera Geochorda gen. nov. and Carboxydochorda gen. nov. from the deep terrestrial subsurface reveal the ecophysiological diversity in the class Limnochordia.</title>
        <authorList>
            <person name="Karnachuk O.V."/>
            <person name="Lukina A.P."/>
            <person name="Avakyan M.R."/>
            <person name="Kadnikov V.V."/>
            <person name="Begmatov S."/>
            <person name="Beletsky A.V."/>
            <person name="Vlasova K.G."/>
            <person name="Novikov A.A."/>
            <person name="Shcherbakova V.A."/>
            <person name="Mardanov A.V."/>
            <person name="Ravin N.V."/>
        </authorList>
    </citation>
    <scope>NUCLEOTIDE SEQUENCE [LARGE SCALE GENOMIC DNA]</scope>
    <source>
        <strain evidence="11 12">L945</strain>
    </source>
</reference>
<dbReference type="Gene3D" id="3.40.228.10">
    <property type="entry name" value="Dimethylsulfoxide Reductase, domain 2"/>
    <property type="match status" value="1"/>
</dbReference>
<evidence type="ECO:0000313" key="12">
    <source>
        <dbReference type="Proteomes" id="UP001332192"/>
    </source>
</evidence>
<name>A0ABZ1C596_9FIRM</name>
<feature type="domain" description="4Fe-4S Mo/W bis-MGD-type" evidence="10">
    <location>
        <begin position="49"/>
        <end position="106"/>
    </location>
</feature>
<evidence type="ECO:0000259" key="10">
    <source>
        <dbReference type="PROSITE" id="PS51669"/>
    </source>
</evidence>
<dbReference type="InterPro" id="IPR009010">
    <property type="entry name" value="Asp_de-COase-like_dom_sf"/>
</dbReference>
<keyword evidence="4" id="KW-0004">4Fe-4S</keyword>
<dbReference type="InterPro" id="IPR006657">
    <property type="entry name" value="MoPterin_dinucl-bd_dom"/>
</dbReference>
<comment type="cofactor">
    <cofactor evidence="1">
        <name>[4Fe-4S] cluster</name>
        <dbReference type="ChEBI" id="CHEBI:49883"/>
    </cofactor>
</comment>
<proteinExistence type="inferred from homology"/>
<dbReference type="Proteomes" id="UP001332192">
    <property type="component" value="Chromosome"/>
</dbReference>
<keyword evidence="7" id="KW-0560">Oxidoreductase</keyword>
<sequence length="895" mass="99151">MATVTHRVSRRNFVKATGALAAVAGTLGGGTYRRIVSAATGAPVQPQSEEVKYGVCRMCHTYFCATRVHVQNGIVTLVEGAKDCDVNQGALCIRGHGLIMNLYDPYRLKKPLVRTNPKKGLNVDPQWKEASWEEALDLVGKRIRDILARDPRRIAIFTGFGADGSQYARLLAGALGTPNGITTSGSICSTHFHNFFGHGTMMDRADVEYCRLLIAVGRGTGGNFGEAQGTQGPFFRARERGMRFVVVDPRLSPEAAKADEWIPIRPGTDLAFFLGMMHVILFERKEYDIEFLKHRSNAPYLIGPDELYVRDRTSNKPLVWDMADGRPKPFDDPGLKDPALTGTYDVRGVAARPAFQLLMDHVQDKTPEWAEGITTVPAATIRRLANEFVDQASIGATITIDGETFPLRPVAINVNRGVTNRKNGHLSSWAAVVLCELVGAMDVPGGRLGSGFGPFNRPDEDGTVALYRGPGLQPGPFPWKFPPDSYDLASLYPHRHNIGFNVIKALEDPSKYGLDYPLELAIFYGGSHFNKGGTPERIESALLKIPFIVSIEATMGENAMLSDVILPEHAVLERHFANINEPHSPEMRPKIVDSGNIGLTGVMVNIPAVKPLYDTKNADDIILDLAEAAGVLTGERGLNGMINRQLKPEYRIDPNKRYNYVELLERRLKSVTGKGYDFWEQHGFELEKAPARESYNYHYNPMGKTRYVLYREVLKRTAHTIRENFGKLGITMPGWDLEDFLSYYQALPVWRPSTAAAAPAEFDLYAVVWRTPPYMFDLSWVQSNALLFDIARHVDPYQFVVLLNRSTAKAKGLQDGQVVWVESPYGRTQARVRLTEAIHPEVVGFPGGLKRSSSGLNPMALEGTNFNRLVPIDDGTFEPMTGGLDTAVKVKIYAA</sequence>
<evidence type="ECO:0000313" key="11">
    <source>
        <dbReference type="EMBL" id="WRP18973.1"/>
    </source>
</evidence>
<dbReference type="InterPro" id="IPR006311">
    <property type="entry name" value="TAT_signal"/>
</dbReference>
<evidence type="ECO:0000256" key="9">
    <source>
        <dbReference type="ARBA" id="ARBA00023014"/>
    </source>
</evidence>
<protein>
    <submittedName>
        <fullName evidence="11">Molybdopterin-dependent oxidoreductase</fullName>
    </submittedName>
</protein>
<evidence type="ECO:0000256" key="5">
    <source>
        <dbReference type="ARBA" id="ARBA00022723"/>
    </source>
</evidence>
<dbReference type="PANTHER" id="PTHR43598">
    <property type="entry name" value="TUNGSTEN-CONTAINING FORMYLMETHANOFURAN DEHYDROGENASE 2 SUBUNIT B"/>
    <property type="match status" value="1"/>
</dbReference>
<keyword evidence="6" id="KW-0732">Signal</keyword>
<dbReference type="Pfam" id="PF01568">
    <property type="entry name" value="Molydop_binding"/>
    <property type="match status" value="1"/>
</dbReference>
<keyword evidence="5" id="KW-0479">Metal-binding</keyword>
<dbReference type="EMBL" id="CP141615">
    <property type="protein sequence ID" value="WRP18973.1"/>
    <property type="molecule type" value="Genomic_DNA"/>
</dbReference>
<comment type="subcellular location">
    <subcellularLocation>
        <location evidence="2">Cell envelope</location>
    </subcellularLocation>
</comment>
<evidence type="ECO:0000256" key="3">
    <source>
        <dbReference type="ARBA" id="ARBA00010312"/>
    </source>
</evidence>
<dbReference type="Pfam" id="PF00384">
    <property type="entry name" value="Molybdopterin"/>
    <property type="match status" value="1"/>
</dbReference>
<evidence type="ECO:0000256" key="1">
    <source>
        <dbReference type="ARBA" id="ARBA00001966"/>
    </source>
</evidence>
<dbReference type="Gene3D" id="3.30.200.210">
    <property type="match status" value="1"/>
</dbReference>
<keyword evidence="9" id="KW-0411">Iron-sulfur</keyword>
<keyword evidence="12" id="KW-1185">Reference proteome</keyword>
<dbReference type="SUPFAM" id="SSF50692">
    <property type="entry name" value="ADC-like"/>
    <property type="match status" value="1"/>
</dbReference>